<name>A0A832IEJ4_9THEM</name>
<dbReference type="EMBL" id="DTKQ01000032">
    <property type="protein sequence ID" value="HGZ79141.1"/>
    <property type="molecule type" value="Genomic_DNA"/>
</dbReference>
<dbReference type="AlphaFoldDB" id="A0A832IEJ4"/>
<organism evidence="1">
    <name type="scientific">Pseudothermotoga hypogea</name>
    <dbReference type="NCBI Taxonomy" id="57487"/>
    <lineage>
        <taxon>Bacteria</taxon>
        <taxon>Thermotogati</taxon>
        <taxon>Thermotogota</taxon>
        <taxon>Thermotogae</taxon>
        <taxon>Thermotogales</taxon>
        <taxon>Thermotogaceae</taxon>
        <taxon>Pseudothermotoga</taxon>
    </lineage>
</organism>
<sequence>METVEHCSTCRNTASYLSGARKSRNLLARKTSRLQLRKHIEKRETLTRIVSYLTPAPRSGPRRLHNL</sequence>
<dbReference type="NCBIfam" id="TIGR01053">
    <property type="entry name" value="LSD1"/>
    <property type="match status" value="1"/>
</dbReference>
<evidence type="ECO:0000313" key="1">
    <source>
        <dbReference type="EMBL" id="HGZ79141.1"/>
    </source>
</evidence>
<comment type="caution">
    <text evidence="1">The sequence shown here is derived from an EMBL/GenBank/DDBJ whole genome shotgun (WGS) entry which is preliminary data.</text>
</comment>
<gene>
    <name evidence="1" type="ORF">ENW55_04065</name>
</gene>
<accession>A0A832IEJ4</accession>
<reference evidence="1" key="1">
    <citation type="journal article" date="2020" name="mSystems">
        <title>Genome- and Community-Level Interaction Insights into Carbon Utilization and Element Cycling Functions of Hydrothermarchaeota in Hydrothermal Sediment.</title>
        <authorList>
            <person name="Zhou Z."/>
            <person name="Liu Y."/>
            <person name="Xu W."/>
            <person name="Pan J."/>
            <person name="Luo Z.H."/>
            <person name="Li M."/>
        </authorList>
    </citation>
    <scope>NUCLEOTIDE SEQUENCE [LARGE SCALE GENOMIC DNA]</scope>
    <source>
        <strain evidence="1">SpSt-86</strain>
    </source>
</reference>
<protein>
    <submittedName>
        <fullName evidence="1">Uncharacterized protein</fullName>
    </submittedName>
</protein>
<proteinExistence type="predicted"/>